<gene>
    <name evidence="1" type="ORF">pdam_00009717</name>
</gene>
<organism evidence="1 2">
    <name type="scientific">Pocillopora damicornis</name>
    <name type="common">Cauliflower coral</name>
    <name type="synonym">Millepora damicornis</name>
    <dbReference type="NCBI Taxonomy" id="46731"/>
    <lineage>
        <taxon>Eukaryota</taxon>
        <taxon>Metazoa</taxon>
        <taxon>Cnidaria</taxon>
        <taxon>Anthozoa</taxon>
        <taxon>Hexacorallia</taxon>
        <taxon>Scleractinia</taxon>
        <taxon>Astrocoeniina</taxon>
        <taxon>Pocilloporidae</taxon>
        <taxon>Pocillopora</taxon>
    </lineage>
</organism>
<comment type="caution">
    <text evidence="1">The sequence shown here is derived from an EMBL/GenBank/DDBJ whole genome shotgun (WGS) entry which is preliminary data.</text>
</comment>
<dbReference type="Proteomes" id="UP000275408">
    <property type="component" value="Unassembled WGS sequence"/>
</dbReference>
<evidence type="ECO:0000313" key="1">
    <source>
        <dbReference type="EMBL" id="RMX43202.1"/>
    </source>
</evidence>
<reference evidence="1 2" key="1">
    <citation type="journal article" date="2018" name="Sci. Rep.">
        <title>Comparative analysis of the Pocillopora damicornis genome highlights role of immune system in coral evolution.</title>
        <authorList>
            <person name="Cunning R."/>
            <person name="Bay R.A."/>
            <person name="Gillette P."/>
            <person name="Baker A.C."/>
            <person name="Traylor-Knowles N."/>
        </authorList>
    </citation>
    <scope>NUCLEOTIDE SEQUENCE [LARGE SCALE GENOMIC DNA]</scope>
    <source>
        <strain evidence="1">RSMAS</strain>
        <tissue evidence="1">Whole animal</tissue>
    </source>
</reference>
<accession>A0A3M6TP66</accession>
<dbReference type="EMBL" id="RCHS01003241">
    <property type="protein sequence ID" value="RMX43202.1"/>
    <property type="molecule type" value="Genomic_DNA"/>
</dbReference>
<keyword evidence="2" id="KW-1185">Reference proteome</keyword>
<proteinExistence type="predicted"/>
<dbReference type="AlphaFoldDB" id="A0A3M6TP66"/>
<protein>
    <submittedName>
        <fullName evidence="1">Uncharacterized protein</fullName>
    </submittedName>
</protein>
<name>A0A3M6TP66_POCDA</name>
<evidence type="ECO:0000313" key="2">
    <source>
        <dbReference type="Proteomes" id="UP000275408"/>
    </source>
</evidence>
<sequence>MATHTREIAIVTLSPCALSEKPIKTVRGQNALKSVAHCYLTTATCVSVVAVTPAPRGYMSRMTVDKSEDMIFYNCDFTKQYHNAPNNKKNTVPGHGYFAKLASFEEEHCEKGD</sequence>